<dbReference type="Gene3D" id="1.25.40.10">
    <property type="entry name" value="Tetratricopeptide repeat domain"/>
    <property type="match status" value="1"/>
</dbReference>
<protein>
    <submittedName>
        <fullName evidence="5">Pentacotripeptide-repeat region of PRORP domain-containing protein</fullName>
    </submittedName>
</protein>
<dbReference type="NCBIfam" id="TIGR00756">
    <property type="entry name" value="PPR"/>
    <property type="match status" value="1"/>
</dbReference>
<reference evidence="3" key="1">
    <citation type="submission" date="2022-10" db="EMBL/GenBank/DDBJ databases">
        <authorList>
            <person name="Chen Y."/>
            <person name="Dougan E. K."/>
            <person name="Chan C."/>
            <person name="Rhodes N."/>
            <person name="Thang M."/>
        </authorList>
    </citation>
    <scope>NUCLEOTIDE SEQUENCE</scope>
</reference>
<dbReference type="OrthoDB" id="185373at2759"/>
<dbReference type="EMBL" id="CAMXCT030000543">
    <property type="protein sequence ID" value="CAL4767495.1"/>
    <property type="molecule type" value="Genomic_DNA"/>
</dbReference>
<dbReference type="PANTHER" id="PTHR47447">
    <property type="entry name" value="OS03G0856100 PROTEIN"/>
    <property type="match status" value="1"/>
</dbReference>
<proteinExistence type="predicted"/>
<dbReference type="EMBL" id="CAMXCT010000543">
    <property type="protein sequence ID" value="CAI3980183.1"/>
    <property type="molecule type" value="Genomic_DNA"/>
</dbReference>
<evidence type="ECO:0000313" key="3">
    <source>
        <dbReference type="EMBL" id="CAI3980183.1"/>
    </source>
</evidence>
<organism evidence="3">
    <name type="scientific">Cladocopium goreaui</name>
    <dbReference type="NCBI Taxonomy" id="2562237"/>
    <lineage>
        <taxon>Eukaryota</taxon>
        <taxon>Sar</taxon>
        <taxon>Alveolata</taxon>
        <taxon>Dinophyceae</taxon>
        <taxon>Suessiales</taxon>
        <taxon>Symbiodiniaceae</taxon>
        <taxon>Cladocopium</taxon>
    </lineage>
</organism>
<dbReference type="AlphaFoldDB" id="A0A9P1BXN4"/>
<dbReference type="InterPro" id="IPR002885">
    <property type="entry name" value="PPR_rpt"/>
</dbReference>
<dbReference type="PROSITE" id="PS51375">
    <property type="entry name" value="PPR"/>
    <property type="match status" value="1"/>
</dbReference>
<evidence type="ECO:0000256" key="1">
    <source>
        <dbReference type="ARBA" id="ARBA00022737"/>
    </source>
</evidence>
<accession>A0A9P1BXN4</accession>
<sequence>VCRQSLALAVRDSRWQQVLRLHPRLAIVACARASEWRRALALYAATTGGATALAAAMSGAQRTARWTVALLLLDSACRKSLRLDVVCLNVALSACAKGGRWRVAVQLMQRFSARRLVPDALSLSSLTSSFVQRSNWRKALQLLDSSSPTAISAALTACAVAIAWPSALQLFVTAGSAGHGSVRNALLGALAAAKRWEMAMELMQVPSDRALLPVLSSLVRLRRWRQALRLLPQRGANAAALALTSAAATAQPVGEIRKEIGRIPSFQAFDINQRREVSARLLLRPLLPASCYPLEFALARQITFPAESAFLTLRKRPLQRDALRSTVLQGTSDLGPMASRDLWRCLSLTFLRGKTGTLQGPSCASAQSLGLWRAGRLKRGFLNGPVEEADGKAIDEMIQEAMKTSPASKSAAYSYAVAGREHAKEARWCMLCLEPLPNDPREVINLCASEPRCLCLLHRSCFLNPQYEMSDNFRTEDFSCFTRLQLRPDTPRPNGAGVAVAAPAVTTVPSPLNFESLARLDLKQAASGIRASDWCRESCRATFRCEQHEVKLCYWHEHMENATCTCRDELFFPSEWFRGALKSTKATQQTVDFESKWYQQAAAIREKHKVSLSFKPHGFGNDAGMAILMTGQVRSFTTQLMQAYWRRFLPQLQREAGQVTLFGVLSLKSTNKQGGNRQPHGEARFFQTKELEELLQSFQVPYRAVFPEDCNWTTTASLVKDPALKFLVSPPDHLQSIAAEGHVNMYRSRVVAFDMMLQFEQEFQKRFAYVLFLRPDMVYSFSLQTISTCPDAVMCFNDMFAAMHRRLAGWYATHIAGTRVVIGPGFKLGSMFKPGSVYNYTKITEEMEDLLGWHLHNGWIHQPMLHLARHGIPFFGLRLDLAEKDAITCGQTTFDWFTIRDLDPTGTALERKICSVRQKVKDLQGFLQKLGVSGNLSSNLEVCPNKT</sequence>
<dbReference type="PANTHER" id="PTHR47447:SF17">
    <property type="entry name" value="OS12G0638900 PROTEIN"/>
    <property type="match status" value="1"/>
</dbReference>
<evidence type="ECO:0000256" key="2">
    <source>
        <dbReference type="PROSITE-ProRule" id="PRU00708"/>
    </source>
</evidence>
<feature type="non-terminal residue" evidence="3">
    <location>
        <position position="947"/>
    </location>
</feature>
<evidence type="ECO:0000313" key="6">
    <source>
        <dbReference type="Proteomes" id="UP001152797"/>
    </source>
</evidence>
<dbReference type="Proteomes" id="UP001152797">
    <property type="component" value="Unassembled WGS sequence"/>
</dbReference>
<evidence type="ECO:0000313" key="4">
    <source>
        <dbReference type="EMBL" id="CAL1133558.1"/>
    </source>
</evidence>
<gene>
    <name evidence="3" type="ORF">C1SCF055_LOCUS8085</name>
</gene>
<evidence type="ECO:0000313" key="5">
    <source>
        <dbReference type="EMBL" id="CAL4767495.1"/>
    </source>
</evidence>
<keyword evidence="6" id="KW-1185">Reference proteome</keyword>
<name>A0A9P1BXN4_9DINO</name>
<dbReference type="EMBL" id="CAMXCT020000543">
    <property type="protein sequence ID" value="CAL1133558.1"/>
    <property type="molecule type" value="Genomic_DNA"/>
</dbReference>
<comment type="caution">
    <text evidence="3">The sequence shown here is derived from an EMBL/GenBank/DDBJ whole genome shotgun (WGS) entry which is preliminary data.</text>
</comment>
<feature type="repeat" description="PPR" evidence="2">
    <location>
        <begin position="84"/>
        <end position="118"/>
    </location>
</feature>
<reference evidence="4" key="2">
    <citation type="submission" date="2024-04" db="EMBL/GenBank/DDBJ databases">
        <authorList>
            <person name="Chen Y."/>
            <person name="Shah S."/>
            <person name="Dougan E. K."/>
            <person name="Thang M."/>
            <person name="Chan C."/>
        </authorList>
    </citation>
    <scope>NUCLEOTIDE SEQUENCE [LARGE SCALE GENOMIC DNA]</scope>
</reference>
<dbReference type="InterPro" id="IPR011990">
    <property type="entry name" value="TPR-like_helical_dom_sf"/>
</dbReference>
<keyword evidence="1" id="KW-0677">Repeat</keyword>